<organism evidence="1 2">
    <name type="scientific">Streptomyces xanthochromogenes</name>
    <dbReference type="NCBI Taxonomy" id="67384"/>
    <lineage>
        <taxon>Bacteria</taxon>
        <taxon>Bacillati</taxon>
        <taxon>Actinomycetota</taxon>
        <taxon>Actinomycetes</taxon>
        <taxon>Kitasatosporales</taxon>
        <taxon>Streptomycetaceae</taxon>
        <taxon>Streptomyces</taxon>
    </lineage>
</organism>
<dbReference type="SUPFAM" id="SSF55961">
    <property type="entry name" value="Bet v1-like"/>
    <property type="match status" value="1"/>
</dbReference>
<dbReference type="CDD" id="cd07821">
    <property type="entry name" value="PYR_PYL_RCAR_like"/>
    <property type="match status" value="1"/>
</dbReference>
<evidence type="ECO:0000313" key="1">
    <source>
        <dbReference type="EMBL" id="GGY55410.1"/>
    </source>
</evidence>
<sequence>MARRLRPVELDFADCAPVRLVYAARVSAAPAVVHRALAEEVSDTPAWFSSVVAARPLDGGAGREVRLRGGVFFRETIMAKDPGERYAYRIDETNTPGVAAMLEDWRLTPDGSGTRVRWTMAIDGPALFRLTMRAARPGIGQSFRGAMRGLDRRLAGRATT</sequence>
<dbReference type="GeneID" id="96293670"/>
<dbReference type="Gene3D" id="3.30.530.20">
    <property type="match status" value="1"/>
</dbReference>
<dbReference type="EMBL" id="BMUU01000011">
    <property type="protein sequence ID" value="GGY55410.1"/>
    <property type="molecule type" value="Genomic_DNA"/>
</dbReference>
<protein>
    <submittedName>
        <fullName evidence="1">Polyketide cyclase</fullName>
    </submittedName>
</protein>
<gene>
    <name evidence="1" type="ORF">GCM10010326_57540</name>
</gene>
<dbReference type="InterPro" id="IPR019587">
    <property type="entry name" value="Polyketide_cyclase/dehydratase"/>
</dbReference>
<reference evidence="2" key="1">
    <citation type="journal article" date="2019" name="Int. J. Syst. Evol. Microbiol.">
        <title>The Global Catalogue of Microorganisms (GCM) 10K type strain sequencing project: providing services to taxonomists for standard genome sequencing and annotation.</title>
        <authorList>
            <consortium name="The Broad Institute Genomics Platform"/>
            <consortium name="The Broad Institute Genome Sequencing Center for Infectious Disease"/>
            <person name="Wu L."/>
            <person name="Ma J."/>
        </authorList>
    </citation>
    <scope>NUCLEOTIDE SEQUENCE [LARGE SCALE GENOMIC DNA]</scope>
    <source>
        <strain evidence="2">JCM 4594</strain>
    </source>
</reference>
<dbReference type="Proteomes" id="UP000600946">
    <property type="component" value="Unassembled WGS sequence"/>
</dbReference>
<dbReference type="RefSeq" id="WP_161246352.1">
    <property type="nucleotide sequence ID" value="NZ_BMUU01000011.1"/>
</dbReference>
<accession>A0ABQ3AIX1</accession>
<dbReference type="Pfam" id="PF10604">
    <property type="entry name" value="Polyketide_cyc2"/>
    <property type="match status" value="1"/>
</dbReference>
<comment type="caution">
    <text evidence="1">The sequence shown here is derived from an EMBL/GenBank/DDBJ whole genome shotgun (WGS) entry which is preliminary data.</text>
</comment>
<evidence type="ECO:0000313" key="2">
    <source>
        <dbReference type="Proteomes" id="UP000600946"/>
    </source>
</evidence>
<name>A0ABQ3AIX1_9ACTN</name>
<keyword evidence="2" id="KW-1185">Reference proteome</keyword>
<dbReference type="InterPro" id="IPR023393">
    <property type="entry name" value="START-like_dom_sf"/>
</dbReference>
<proteinExistence type="predicted"/>